<proteinExistence type="predicted"/>
<keyword evidence="1" id="KW-0472">Membrane</keyword>
<accession>A0ABW0LXF3</accession>
<organism evidence="2 3">
    <name type="scientific">Cohnella suwonensis</name>
    <dbReference type="NCBI Taxonomy" id="696072"/>
    <lineage>
        <taxon>Bacteria</taxon>
        <taxon>Bacillati</taxon>
        <taxon>Bacillota</taxon>
        <taxon>Bacilli</taxon>
        <taxon>Bacillales</taxon>
        <taxon>Paenibacillaceae</taxon>
        <taxon>Cohnella</taxon>
    </lineage>
</organism>
<comment type="caution">
    <text evidence="2">The sequence shown here is derived from an EMBL/GenBank/DDBJ whole genome shotgun (WGS) entry which is preliminary data.</text>
</comment>
<evidence type="ECO:0000313" key="2">
    <source>
        <dbReference type="EMBL" id="MFC5469401.1"/>
    </source>
</evidence>
<reference evidence="3" key="1">
    <citation type="journal article" date="2019" name="Int. J. Syst. Evol. Microbiol.">
        <title>The Global Catalogue of Microorganisms (GCM) 10K type strain sequencing project: providing services to taxonomists for standard genome sequencing and annotation.</title>
        <authorList>
            <consortium name="The Broad Institute Genomics Platform"/>
            <consortium name="The Broad Institute Genome Sequencing Center for Infectious Disease"/>
            <person name="Wu L."/>
            <person name="Ma J."/>
        </authorList>
    </citation>
    <scope>NUCLEOTIDE SEQUENCE [LARGE SCALE GENOMIC DNA]</scope>
    <source>
        <strain evidence="3">CCUG 57113</strain>
    </source>
</reference>
<keyword evidence="1" id="KW-0812">Transmembrane</keyword>
<feature type="transmembrane region" description="Helical" evidence="1">
    <location>
        <begin position="72"/>
        <end position="102"/>
    </location>
</feature>
<keyword evidence="3" id="KW-1185">Reference proteome</keyword>
<dbReference type="Proteomes" id="UP001596105">
    <property type="component" value="Unassembled WGS sequence"/>
</dbReference>
<dbReference type="EMBL" id="JBHSMH010000034">
    <property type="protein sequence ID" value="MFC5469401.1"/>
    <property type="molecule type" value="Genomic_DNA"/>
</dbReference>
<gene>
    <name evidence="2" type="ORF">ACFPPD_11775</name>
</gene>
<dbReference type="RefSeq" id="WP_209750164.1">
    <property type="nucleotide sequence ID" value="NZ_JBHSMH010000034.1"/>
</dbReference>
<sequence>MRALRMLGLAAPIATVAISLLFLYANPYDSDPDLLSHTTQLSVYLLLIAPALAAVLAYAIRNRALKLTAFYWSLPAGLYLGLAGIPSYWTLLILSIFLYLFIPTAPIPRQQHANCKSAG</sequence>
<evidence type="ECO:0000256" key="1">
    <source>
        <dbReference type="SAM" id="Phobius"/>
    </source>
</evidence>
<evidence type="ECO:0000313" key="3">
    <source>
        <dbReference type="Proteomes" id="UP001596105"/>
    </source>
</evidence>
<keyword evidence="1" id="KW-1133">Transmembrane helix</keyword>
<feature type="transmembrane region" description="Helical" evidence="1">
    <location>
        <begin position="41"/>
        <end position="60"/>
    </location>
</feature>
<protein>
    <submittedName>
        <fullName evidence="2">Uncharacterized protein</fullName>
    </submittedName>
</protein>
<name>A0ABW0LXF3_9BACL</name>